<keyword evidence="1" id="KW-0732">Signal</keyword>
<dbReference type="KEGG" id="mpad:KEF85_01700"/>
<keyword evidence="3" id="KW-1185">Reference proteome</keyword>
<dbReference type="AlphaFoldDB" id="A0A975MP62"/>
<organism evidence="2 3">
    <name type="scientific">Methylomonas paludis</name>
    <dbReference type="NCBI Taxonomy" id="1173101"/>
    <lineage>
        <taxon>Bacteria</taxon>
        <taxon>Pseudomonadati</taxon>
        <taxon>Pseudomonadota</taxon>
        <taxon>Gammaproteobacteria</taxon>
        <taxon>Methylococcales</taxon>
        <taxon>Methylococcaceae</taxon>
        <taxon>Methylomonas</taxon>
    </lineage>
</organism>
<dbReference type="Proteomes" id="UP000676649">
    <property type="component" value="Chromosome"/>
</dbReference>
<accession>A0A975MP62</accession>
<feature type="chain" id="PRO_5037294504" evidence="1">
    <location>
        <begin position="29"/>
        <end position="330"/>
    </location>
</feature>
<feature type="signal peptide" evidence="1">
    <location>
        <begin position="1"/>
        <end position="28"/>
    </location>
</feature>
<evidence type="ECO:0000313" key="2">
    <source>
        <dbReference type="EMBL" id="QWF71234.1"/>
    </source>
</evidence>
<protein>
    <submittedName>
        <fullName evidence="2">DUF4124 domain-containing protein</fullName>
    </submittedName>
</protein>
<name>A0A975MP62_9GAMM</name>
<gene>
    <name evidence="2" type="ORF">KEF85_01700</name>
</gene>
<reference evidence="2" key="1">
    <citation type="submission" date="2021-04" db="EMBL/GenBank/DDBJ databases">
        <title>Draft genome sequence data of methanotrophic Methylovulum sp. strain S1L and Methylomonas sp. strain S2AM isolated from boreal lake water columns.</title>
        <authorList>
            <person name="Rissanen A.J."/>
            <person name="Mangayil R."/>
            <person name="Svenning M.M."/>
            <person name="Khanongnuch R."/>
        </authorList>
    </citation>
    <scope>NUCLEOTIDE SEQUENCE</scope>
    <source>
        <strain evidence="2">S2AM</strain>
    </source>
</reference>
<evidence type="ECO:0000313" key="3">
    <source>
        <dbReference type="Proteomes" id="UP000676649"/>
    </source>
</evidence>
<dbReference type="EMBL" id="CP073754">
    <property type="protein sequence ID" value="QWF71234.1"/>
    <property type="molecule type" value="Genomic_DNA"/>
</dbReference>
<evidence type="ECO:0000256" key="1">
    <source>
        <dbReference type="SAM" id="SignalP"/>
    </source>
</evidence>
<sequence length="330" mass="36527">MPLQRKNMKIPKIHFIIWLLLWSGSTCPASIPALPSSFWHKPIPSDVPLDPNSGNYVTEFIRQFNSFYGTVSIMTDTYTAPVFIAKPGTPTVSVRQWNCQHSTKSNPGLKAQLSKIPVPSDAVSSPDSDAEMAIYDPVHDSLWEFWKMRHVNGTWQACWGGQIKNFSKSNGIFPWPYGATATGLPLAAGQITAEELQSGQINHVIGISLVELADKSIFSWPANRSDGSNPKNLPHRIPEGTRFRLDPSINLDALKLTSVAKIIAKAAQIYGFVVWDKSGAISLRAENVLSYTALGLANPYPALFAGKQSWAILKNFPWDKLQFLSRNYGK</sequence>
<proteinExistence type="predicted"/>